<evidence type="ECO:0000313" key="7">
    <source>
        <dbReference type="Proteomes" id="UP000275267"/>
    </source>
</evidence>
<dbReference type="GO" id="GO:0035251">
    <property type="term" value="F:UDP-glucosyltransferase activity"/>
    <property type="evidence" value="ECO:0007669"/>
    <property type="project" value="TreeGrafter"/>
</dbReference>
<dbReference type="SUPFAM" id="SSF53756">
    <property type="entry name" value="UDP-Glycosyltransferase/glycogen phosphorylase"/>
    <property type="match status" value="1"/>
</dbReference>
<evidence type="ECO:0000256" key="5">
    <source>
        <dbReference type="SAM" id="MobiDB-lite"/>
    </source>
</evidence>
<feature type="region of interest" description="Disordered" evidence="5">
    <location>
        <begin position="1"/>
        <end position="56"/>
    </location>
</feature>
<dbReference type="FunFam" id="3.40.50.2000:FF:000107">
    <property type="entry name" value="Glycosyltransferase"/>
    <property type="match status" value="1"/>
</dbReference>
<comment type="similarity">
    <text evidence="1 3">Belongs to the UDP-glycosyltransferase family.</text>
</comment>
<dbReference type="Gene3D" id="3.40.50.2000">
    <property type="entry name" value="Glycogen Phosphorylase B"/>
    <property type="match status" value="2"/>
</dbReference>
<keyword evidence="3" id="KW-0328">Glycosyltransferase</keyword>
<dbReference type="OrthoDB" id="5835829at2759"/>
<organism evidence="6 7">
    <name type="scientific">Panicum miliaceum</name>
    <name type="common">Proso millet</name>
    <name type="synonym">Broomcorn millet</name>
    <dbReference type="NCBI Taxonomy" id="4540"/>
    <lineage>
        <taxon>Eukaryota</taxon>
        <taxon>Viridiplantae</taxon>
        <taxon>Streptophyta</taxon>
        <taxon>Embryophyta</taxon>
        <taxon>Tracheophyta</taxon>
        <taxon>Spermatophyta</taxon>
        <taxon>Magnoliopsida</taxon>
        <taxon>Liliopsida</taxon>
        <taxon>Poales</taxon>
        <taxon>Poaceae</taxon>
        <taxon>PACMAD clade</taxon>
        <taxon>Panicoideae</taxon>
        <taxon>Panicodae</taxon>
        <taxon>Paniceae</taxon>
        <taxon>Panicinae</taxon>
        <taxon>Panicum</taxon>
        <taxon>Panicum sect. Panicum</taxon>
    </lineage>
</organism>
<protein>
    <recommendedName>
        <fullName evidence="4">Glycosyltransferase</fullName>
        <ecNumber evidence="4">2.4.1.-</ecNumber>
    </recommendedName>
</protein>
<dbReference type="PANTHER" id="PTHR48047:SF174">
    <property type="entry name" value="GLYCOSYLTRANSFERASE"/>
    <property type="match status" value="1"/>
</dbReference>
<keyword evidence="2 3" id="KW-0808">Transferase</keyword>
<sequence length="445" mass="47494">MAASCLTSPSSRSWRKATPSRPWTSPASSAARGSPPSRSSPPRTTRVSPAPRWPAAAPGTRAVVELPFPAGHAPAGGESAEGVASASSFAAFAEATSPLRPRFEYALAAMRPPPGLLVADGFLYWAHASAAALGVPGVSFLGTSAFAHVVREACVRDKPGASAQGDDASTGTYTVPEFPHLRFSLADLVPPPLPLMELDAKMAVAVAASHGVIMNTFHDLEGRYIEHWNRQHRPPWMLWLDEKAAAGRAVLYISLGTLAAIPEVQLRQVADGLDRAGVDFLWAVRPNNAHLGIGFEERVEGRGKVVREWVDQREILGHSCVRGFLSHCGWNSVLESVAAGVPLAAWPTEFEQPMNAKFIVDELGIGVRVHSSDGTVRSLVKSNEITRVVRELMFGEDGMSMASNAAKLARHAQIAVSEGGSSWKAIEDMIRGLCATSMARKSMDG</sequence>
<dbReference type="Pfam" id="PF00201">
    <property type="entry name" value="UDPGT"/>
    <property type="match status" value="1"/>
</dbReference>
<feature type="compositionally biased region" description="Low complexity" evidence="5">
    <location>
        <begin position="24"/>
        <end position="50"/>
    </location>
</feature>
<dbReference type="EC" id="2.4.1.-" evidence="4"/>
<dbReference type="CDD" id="cd03784">
    <property type="entry name" value="GT1_Gtf-like"/>
    <property type="match status" value="1"/>
</dbReference>
<dbReference type="InterPro" id="IPR002213">
    <property type="entry name" value="UDP_glucos_trans"/>
</dbReference>
<evidence type="ECO:0000256" key="1">
    <source>
        <dbReference type="ARBA" id="ARBA00009995"/>
    </source>
</evidence>
<keyword evidence="7" id="KW-1185">Reference proteome</keyword>
<dbReference type="PROSITE" id="PS00375">
    <property type="entry name" value="UDPGT"/>
    <property type="match status" value="1"/>
</dbReference>
<dbReference type="Proteomes" id="UP000275267">
    <property type="component" value="Unassembled WGS sequence"/>
</dbReference>
<dbReference type="STRING" id="4540.A0A3L6QRI9"/>
<evidence type="ECO:0000313" key="6">
    <source>
        <dbReference type="EMBL" id="RLM85651.1"/>
    </source>
</evidence>
<dbReference type="AlphaFoldDB" id="A0A3L6QRI9"/>
<comment type="caution">
    <text evidence="6">The sequence shown here is derived from an EMBL/GenBank/DDBJ whole genome shotgun (WGS) entry which is preliminary data.</text>
</comment>
<evidence type="ECO:0000256" key="4">
    <source>
        <dbReference type="RuleBase" id="RU362057"/>
    </source>
</evidence>
<gene>
    <name evidence="6" type="ORF">C2845_PM04G13890</name>
</gene>
<dbReference type="InterPro" id="IPR035595">
    <property type="entry name" value="UDP_glycos_trans_CS"/>
</dbReference>
<name>A0A3L6QRI9_PANMI</name>
<feature type="compositionally biased region" description="Polar residues" evidence="5">
    <location>
        <begin position="1"/>
        <end position="12"/>
    </location>
</feature>
<evidence type="ECO:0000256" key="2">
    <source>
        <dbReference type="ARBA" id="ARBA00022679"/>
    </source>
</evidence>
<reference evidence="7" key="1">
    <citation type="journal article" date="2019" name="Nat. Commun.">
        <title>The genome of broomcorn millet.</title>
        <authorList>
            <person name="Zou C."/>
            <person name="Miki D."/>
            <person name="Li D."/>
            <person name="Tang Q."/>
            <person name="Xiao L."/>
            <person name="Rajput S."/>
            <person name="Deng P."/>
            <person name="Jia W."/>
            <person name="Huang R."/>
            <person name="Zhang M."/>
            <person name="Sun Y."/>
            <person name="Hu J."/>
            <person name="Fu X."/>
            <person name="Schnable P.S."/>
            <person name="Li F."/>
            <person name="Zhang H."/>
            <person name="Feng B."/>
            <person name="Zhu X."/>
            <person name="Liu R."/>
            <person name="Schnable J.C."/>
            <person name="Zhu J.-K."/>
            <person name="Zhang H."/>
        </authorList>
    </citation>
    <scope>NUCLEOTIDE SEQUENCE [LARGE SCALE GENOMIC DNA]</scope>
</reference>
<accession>A0A3L6QRI9</accession>
<proteinExistence type="inferred from homology"/>
<dbReference type="PANTHER" id="PTHR48047">
    <property type="entry name" value="GLYCOSYLTRANSFERASE"/>
    <property type="match status" value="1"/>
</dbReference>
<evidence type="ECO:0000256" key="3">
    <source>
        <dbReference type="RuleBase" id="RU003718"/>
    </source>
</evidence>
<dbReference type="EMBL" id="PQIB02000011">
    <property type="protein sequence ID" value="RLM85651.1"/>
    <property type="molecule type" value="Genomic_DNA"/>
</dbReference>